<dbReference type="STRING" id="45658.VSVS12_01731"/>
<keyword evidence="6" id="KW-1133">Transmembrane helix</keyword>
<organism evidence="9 10">
    <name type="scientific">Vibrio scophthalmi</name>
    <dbReference type="NCBI Taxonomy" id="45658"/>
    <lineage>
        <taxon>Bacteria</taxon>
        <taxon>Pseudomonadati</taxon>
        <taxon>Pseudomonadota</taxon>
        <taxon>Gammaproteobacteria</taxon>
        <taxon>Vibrionales</taxon>
        <taxon>Vibrionaceae</taxon>
        <taxon>Vibrio</taxon>
    </lineage>
</organism>
<dbReference type="GO" id="GO:0006935">
    <property type="term" value="P:chemotaxis"/>
    <property type="evidence" value="ECO:0007669"/>
    <property type="project" value="UniProtKB-ARBA"/>
</dbReference>
<evidence type="ECO:0000256" key="3">
    <source>
        <dbReference type="ARBA" id="ARBA00029447"/>
    </source>
</evidence>
<evidence type="ECO:0000313" key="9">
    <source>
        <dbReference type="EMBL" id="ANU36483.1"/>
    </source>
</evidence>
<accession>A0A1C7FAL6</accession>
<dbReference type="PROSITE" id="PS50111">
    <property type="entry name" value="CHEMOTAXIS_TRANSDUC_2"/>
    <property type="match status" value="1"/>
</dbReference>
<name>A0A1C7FAL6_9VIBR</name>
<keyword evidence="2 4" id="KW-0807">Transducer</keyword>
<evidence type="ECO:0000256" key="4">
    <source>
        <dbReference type="PROSITE-ProRule" id="PRU00284"/>
    </source>
</evidence>
<sequence>MTLFNNARWTLSLIQSLTALFVGFLVLMIGITIVNNKGLQEVEHHFTTLSDRALPLSSANAKLTQSLLEQTKQLSFSTQSSSEKQLAAIEAKIRQLIHYSQQQRKEVFDISHNFNQAISESQKILLRDSLDKLNRHTMSVIATQRKLLAMQVGIDADVAAFRYGLSSIGPEMNRISSFLSLDNPESTDAANRFIASASSMEGTFLMLMMQTDLTKAEQEYKEMRNRIAGINLAYDDFAQWHPDIAEFASLTAPYDMVNTGFRDDGVLKEILAKLELVKQQNKQTAQAQALALQIIDTLNQISSSAESLIAKSQFVVKNTISSLSNTLLLACSVSAVVIVTLWIALRRWLKGGLNQVLEQLNRVSEQDFRQRVNQQGPDEIQQVSARLNRLIDTTSESLNSVTSNCEILYQTAQLSHDAADSSNHSLEAQNDALTEMVTTITQLEASIKEIATVTNESHDESKIAEQYSTQGVVAIEDNRVRLKALEQTLDTNEQSMIALDSRVKRICEMVDLISGIAENTNLLALNAAIEAARAGEQGRGFAVVADEVRKLARDTSDQTSNIRHNMNELVAAADQSRLAVEGTRKEMVSALESSQQVKSAFNDIEHSVGLIRSRFEQISVATEQQQRATAEVSRAITQVSHQGDDTKTQLEAMLENAQQVAQIAKDQQQMLHKYRLR</sequence>
<keyword evidence="6" id="KW-0812">Transmembrane</keyword>
<feature type="coiled-coil region" evidence="5">
    <location>
        <begin position="206"/>
        <end position="233"/>
    </location>
</feature>
<dbReference type="PANTHER" id="PTHR32089:SF120">
    <property type="entry name" value="METHYL-ACCEPTING CHEMOTAXIS PROTEIN TLPQ"/>
    <property type="match status" value="1"/>
</dbReference>
<dbReference type="GO" id="GO:0016020">
    <property type="term" value="C:membrane"/>
    <property type="evidence" value="ECO:0007669"/>
    <property type="project" value="UniProtKB-SubCell"/>
</dbReference>
<dbReference type="InterPro" id="IPR004089">
    <property type="entry name" value="MCPsignal_dom"/>
</dbReference>
<dbReference type="EMBL" id="CP016414">
    <property type="protein sequence ID" value="ANU36483.1"/>
    <property type="molecule type" value="Genomic_DNA"/>
</dbReference>
<proteinExistence type="inferred from homology"/>
<dbReference type="AlphaFoldDB" id="A0A1C7FAL6"/>
<dbReference type="Gene3D" id="1.10.287.950">
    <property type="entry name" value="Methyl-accepting chemotaxis protein"/>
    <property type="match status" value="1"/>
</dbReference>
<dbReference type="PANTHER" id="PTHR32089">
    <property type="entry name" value="METHYL-ACCEPTING CHEMOTAXIS PROTEIN MCPB"/>
    <property type="match status" value="1"/>
</dbReference>
<evidence type="ECO:0000256" key="2">
    <source>
        <dbReference type="ARBA" id="ARBA00023224"/>
    </source>
</evidence>
<protein>
    <submittedName>
        <fullName evidence="9">Methyl-accepting chemotaxis protein HlyB</fullName>
    </submittedName>
</protein>
<keyword evidence="5" id="KW-0175">Coiled coil</keyword>
<evidence type="ECO:0000256" key="5">
    <source>
        <dbReference type="SAM" id="Coils"/>
    </source>
</evidence>
<evidence type="ECO:0000259" key="7">
    <source>
        <dbReference type="PROSITE" id="PS50111"/>
    </source>
</evidence>
<dbReference type="PATRIC" id="fig|45658.7.peg.1330"/>
<dbReference type="Pfam" id="PF00015">
    <property type="entry name" value="MCPsignal"/>
    <property type="match status" value="1"/>
</dbReference>
<dbReference type="GO" id="GO:0007165">
    <property type="term" value="P:signal transduction"/>
    <property type="evidence" value="ECO:0007669"/>
    <property type="project" value="UniProtKB-KW"/>
</dbReference>
<dbReference type="SMART" id="SM00283">
    <property type="entry name" value="MA"/>
    <property type="match status" value="1"/>
</dbReference>
<dbReference type="RefSeq" id="WP_065545303.1">
    <property type="nucleotide sequence ID" value="NZ_CP016414.1"/>
</dbReference>
<keyword evidence="6" id="KW-0472">Membrane</keyword>
<dbReference type="Proteomes" id="UP000092528">
    <property type="component" value="Chromosome 1"/>
</dbReference>
<comment type="similarity">
    <text evidence="3">Belongs to the methyl-accepting chemotaxis (MCP) protein family.</text>
</comment>
<feature type="transmembrane region" description="Helical" evidence="6">
    <location>
        <begin position="327"/>
        <end position="345"/>
    </location>
</feature>
<keyword evidence="10" id="KW-1185">Reference proteome</keyword>
<feature type="domain" description="HAMP" evidence="8">
    <location>
        <begin position="347"/>
        <end position="399"/>
    </location>
</feature>
<reference evidence="9 10" key="1">
    <citation type="submission" date="2016-07" db="EMBL/GenBank/DDBJ databases">
        <title>Genome sequencing of Vibrio scophthalmi strain VS-05, an isolated from Paralichthys olivaceus.</title>
        <authorList>
            <person name="Han H.-J."/>
        </authorList>
    </citation>
    <scope>NUCLEOTIDE SEQUENCE [LARGE SCALE GENOMIC DNA]</scope>
    <source>
        <strain evidence="9 10">VS-05</strain>
    </source>
</reference>
<dbReference type="CDD" id="cd06225">
    <property type="entry name" value="HAMP"/>
    <property type="match status" value="1"/>
</dbReference>
<feature type="domain" description="Methyl-accepting transducer" evidence="7">
    <location>
        <begin position="404"/>
        <end position="640"/>
    </location>
</feature>
<comment type="subcellular location">
    <subcellularLocation>
        <location evidence="1">Membrane</location>
    </subcellularLocation>
</comment>
<feature type="transmembrane region" description="Helical" evidence="6">
    <location>
        <begin position="12"/>
        <end position="34"/>
    </location>
</feature>
<evidence type="ECO:0000259" key="8">
    <source>
        <dbReference type="PROSITE" id="PS50885"/>
    </source>
</evidence>
<gene>
    <name evidence="9" type="ORF">VSVS05_01356</name>
</gene>
<dbReference type="PROSITE" id="PS50885">
    <property type="entry name" value="HAMP"/>
    <property type="match status" value="1"/>
</dbReference>
<dbReference type="Pfam" id="PF00672">
    <property type="entry name" value="HAMP"/>
    <property type="match status" value="1"/>
</dbReference>
<evidence type="ECO:0000256" key="6">
    <source>
        <dbReference type="SAM" id="Phobius"/>
    </source>
</evidence>
<dbReference type="InterPro" id="IPR003660">
    <property type="entry name" value="HAMP_dom"/>
</dbReference>
<evidence type="ECO:0000256" key="1">
    <source>
        <dbReference type="ARBA" id="ARBA00004370"/>
    </source>
</evidence>
<evidence type="ECO:0000313" key="10">
    <source>
        <dbReference type="Proteomes" id="UP000092528"/>
    </source>
</evidence>
<dbReference type="SUPFAM" id="SSF58104">
    <property type="entry name" value="Methyl-accepting chemotaxis protein (MCP) signaling domain"/>
    <property type="match status" value="1"/>
</dbReference>
<dbReference type="SMART" id="SM00304">
    <property type="entry name" value="HAMP"/>
    <property type="match status" value="1"/>
</dbReference>